<name>A0A1G6RKJ4_9PROT</name>
<evidence type="ECO:0000259" key="1">
    <source>
        <dbReference type="Pfam" id="PF13550"/>
    </source>
</evidence>
<evidence type="ECO:0000313" key="2">
    <source>
        <dbReference type="EMBL" id="SDD04913.1"/>
    </source>
</evidence>
<proteinExistence type="predicted"/>
<keyword evidence="3" id="KW-1185">Reference proteome</keyword>
<dbReference type="EMBL" id="FMZX01000004">
    <property type="protein sequence ID" value="SDD04913.1"/>
    <property type="molecule type" value="Genomic_DNA"/>
</dbReference>
<dbReference type="InterPro" id="IPR032876">
    <property type="entry name" value="J_dom"/>
</dbReference>
<sequence>MPAAVPLVAVLAGGLASAVVGGGIIGAVVAAGTAFVVSSIGQSIFPTKRASSTAAAAVAADTLTSTAATRTQSFRQAITEHQIVLGRVKVGGPIVFIHSATDDAGREDGYFYAVVVVAAHRVRAIGEVTLGDKVETDASFAGLVRVDRHLGDPGQAANANLIAETGGKWTSAHRGQGRAYIAVRLKITAEAFPSGPPNMAAIVEGADTILDPRTGITGWSDNPALCLAWYITASFGWRATWDDIDIPCLIAAANICDEIMGTRAGTAERRYTCNGTLSLAEGKIAITEKLVAAMAGALVVSGGRFFIHAGGPALPVATLTSDDLRGDVTIQGSRARRDLFNGVRAVYVEPSANWQPTDAPPLLASNYVTEDGGEAIYTDLEFPLTTSASTVQRLMKVALERNRRQRTVAFPAKLSALRLRPWEGATVALDRLVPFPARITGWSLAQDGGVDLVLAEEDAAVWDWNPAVDERTTGDSPSVVLPNPGRIGAPASIAVTTPATSSFAVLAVSWSPVGSAYLAGYEVEFLPASVAVWQGYGAGLGATAASIPTAEPTAFRARAVARSGAVSGWRTAPIPAAVSAPTATGITGGVRLSGGFPADAVRLQVFEASSTSLAAAIKLATEPTSLFWDRTGLTTGQTRWYWLRSVSAEGNVSAFAGPVTATAL</sequence>
<gene>
    <name evidence="2" type="ORF">SAMN04487779_100440</name>
</gene>
<evidence type="ECO:0000313" key="3">
    <source>
        <dbReference type="Proteomes" id="UP000198925"/>
    </source>
</evidence>
<accession>A0A1G6RKJ4</accession>
<feature type="domain" description="Tip attachment protein J" evidence="1">
    <location>
        <begin position="288"/>
        <end position="427"/>
    </location>
</feature>
<reference evidence="2 3" key="1">
    <citation type="submission" date="2016-10" db="EMBL/GenBank/DDBJ databases">
        <authorList>
            <person name="de Groot N.N."/>
        </authorList>
    </citation>
    <scope>NUCLEOTIDE SEQUENCE [LARGE SCALE GENOMIC DNA]</scope>
    <source>
        <strain evidence="2 3">CPCC 100156</strain>
    </source>
</reference>
<dbReference type="RefSeq" id="WP_090662945.1">
    <property type="nucleotide sequence ID" value="NZ_FMZX01000004.1"/>
</dbReference>
<protein>
    <submittedName>
        <fullName evidence="2">Putative phage tail protein</fullName>
    </submittedName>
</protein>
<dbReference type="Pfam" id="PF13550">
    <property type="entry name" value="Phage-tail_3"/>
    <property type="match status" value="1"/>
</dbReference>
<dbReference type="AlphaFoldDB" id="A0A1G6RKJ4"/>
<dbReference type="Proteomes" id="UP000198925">
    <property type="component" value="Unassembled WGS sequence"/>
</dbReference>
<organism evidence="2 3">
    <name type="scientific">Belnapia rosea</name>
    <dbReference type="NCBI Taxonomy" id="938405"/>
    <lineage>
        <taxon>Bacteria</taxon>
        <taxon>Pseudomonadati</taxon>
        <taxon>Pseudomonadota</taxon>
        <taxon>Alphaproteobacteria</taxon>
        <taxon>Acetobacterales</taxon>
        <taxon>Roseomonadaceae</taxon>
        <taxon>Belnapia</taxon>
    </lineage>
</organism>